<dbReference type="Proteomes" id="UP000563898">
    <property type="component" value="Unassembled WGS sequence"/>
</dbReference>
<proteinExistence type="predicted"/>
<name>A0A846WLM5_9ACTN</name>
<dbReference type="AlphaFoldDB" id="A0A846WLM5"/>
<comment type="caution">
    <text evidence="1">The sequence shown here is derived from an EMBL/GenBank/DDBJ whole genome shotgun (WGS) entry which is preliminary data.</text>
</comment>
<evidence type="ECO:0000313" key="1">
    <source>
        <dbReference type="EMBL" id="NKY02067.1"/>
    </source>
</evidence>
<dbReference type="RefSeq" id="WP_006367900.1">
    <property type="nucleotide sequence ID" value="NZ_JAAXPC010000005.1"/>
</dbReference>
<sequence length="237" mass="25727">MTGSDSLTMLLERLGAQIGQIVVDSSGELSDGPWDRFVWVGHFDPGHSRWTDIALFEGRVIDDRFADLSMVDTKRVLRLVKELRHDYPVPFWLFDAMVVVVDREPVRGVVHVLCGDVAADFEASMATADVVQDRAVAMFGDLVEPSVVCGRPIVVADGASAVDRVAAFVAVSPVLGFVVEDAVVSRVDGGWRVFVRDRPGEVRVDRMYFLVGDDGGVFPVSSGEPPADAVARLLGGR</sequence>
<gene>
    <name evidence="1" type="ORF">HGA05_10810</name>
</gene>
<organism evidence="1 2">
    <name type="scientific">Gordonia polyisoprenivorans</name>
    <dbReference type="NCBI Taxonomy" id="84595"/>
    <lineage>
        <taxon>Bacteria</taxon>
        <taxon>Bacillati</taxon>
        <taxon>Actinomycetota</taxon>
        <taxon>Actinomycetes</taxon>
        <taxon>Mycobacteriales</taxon>
        <taxon>Gordoniaceae</taxon>
        <taxon>Gordonia</taxon>
    </lineage>
</organism>
<protein>
    <submittedName>
        <fullName evidence="1">Uncharacterized protein</fullName>
    </submittedName>
</protein>
<reference evidence="1 2" key="1">
    <citation type="submission" date="2020-04" db="EMBL/GenBank/DDBJ databases">
        <title>MicrobeNet Type strains.</title>
        <authorList>
            <person name="Nicholson A.C."/>
        </authorList>
    </citation>
    <scope>NUCLEOTIDE SEQUENCE [LARGE SCALE GENOMIC DNA]</scope>
    <source>
        <strain evidence="1 2">ATCC BAA-14</strain>
    </source>
</reference>
<evidence type="ECO:0000313" key="2">
    <source>
        <dbReference type="Proteomes" id="UP000563898"/>
    </source>
</evidence>
<dbReference type="EMBL" id="JAAXPC010000005">
    <property type="protein sequence ID" value="NKY02067.1"/>
    <property type="molecule type" value="Genomic_DNA"/>
</dbReference>
<accession>A0A846WLM5</accession>